<evidence type="ECO:0000313" key="3">
    <source>
        <dbReference type="Proteomes" id="UP000024404"/>
    </source>
</evidence>
<keyword evidence="1" id="KW-1133">Transmembrane helix</keyword>
<sequence>MCGCFNCLITKLNTCARKFDLIIQQPLLLVIKLKGFPVDIEMSIEIIGVDPKYPLQHSYDKTFETKAFESLSRGNDVLGQMLVEREFTENGFSLKKGYNSIVYYYSLIICCICIVTFCPVAMYTLQWILIDTKNQRNRQCEKQQDYLPSG</sequence>
<dbReference type="AlphaFoldDB" id="A0A8R1Y1N9"/>
<dbReference type="EMBL" id="CMVM020000248">
    <property type="status" value="NOT_ANNOTATED_CDS"/>
    <property type="molecule type" value="Genomic_DNA"/>
</dbReference>
<protein>
    <submittedName>
        <fullName evidence="2">Uncharacterized protein</fullName>
    </submittedName>
</protein>
<reference evidence="3" key="1">
    <citation type="submission" date="2013-10" db="EMBL/GenBank/DDBJ databases">
        <title>Genome sequencing of Onchocerca volvulus.</title>
        <authorList>
            <person name="Cotton J."/>
            <person name="Tsai J."/>
            <person name="Stanley E."/>
            <person name="Tracey A."/>
            <person name="Holroyd N."/>
            <person name="Lustigman S."/>
            <person name="Berriman M."/>
        </authorList>
    </citation>
    <scope>NUCLEOTIDE SEQUENCE</scope>
</reference>
<keyword evidence="1" id="KW-0472">Membrane</keyword>
<proteinExistence type="predicted"/>
<dbReference type="EnsemblMetazoa" id="OVOC8345.1">
    <property type="protein sequence ID" value="OVOC8345.1"/>
    <property type="gene ID" value="WBGene00245154"/>
</dbReference>
<evidence type="ECO:0000313" key="2">
    <source>
        <dbReference type="EnsemblMetazoa" id="OVOC8345.1"/>
    </source>
</evidence>
<feature type="transmembrane region" description="Helical" evidence="1">
    <location>
        <begin position="102"/>
        <end position="129"/>
    </location>
</feature>
<evidence type="ECO:0000256" key="1">
    <source>
        <dbReference type="SAM" id="Phobius"/>
    </source>
</evidence>
<name>A0A8R1Y1N9_ONCVO</name>
<dbReference type="Proteomes" id="UP000024404">
    <property type="component" value="Unassembled WGS sequence"/>
</dbReference>
<accession>A0A8R1Y1N9</accession>
<organism evidence="2 3">
    <name type="scientific">Onchocerca volvulus</name>
    <dbReference type="NCBI Taxonomy" id="6282"/>
    <lineage>
        <taxon>Eukaryota</taxon>
        <taxon>Metazoa</taxon>
        <taxon>Ecdysozoa</taxon>
        <taxon>Nematoda</taxon>
        <taxon>Chromadorea</taxon>
        <taxon>Rhabditida</taxon>
        <taxon>Spirurina</taxon>
        <taxon>Spiruromorpha</taxon>
        <taxon>Filarioidea</taxon>
        <taxon>Onchocercidae</taxon>
        <taxon>Onchocerca</taxon>
    </lineage>
</organism>
<keyword evidence="3" id="KW-1185">Reference proteome</keyword>
<reference evidence="2" key="2">
    <citation type="submission" date="2022-06" db="UniProtKB">
        <authorList>
            <consortium name="EnsemblMetazoa"/>
        </authorList>
    </citation>
    <scope>IDENTIFICATION</scope>
</reference>
<keyword evidence="1" id="KW-0812">Transmembrane</keyword>